<dbReference type="Proteomes" id="UP000784294">
    <property type="component" value="Unassembled WGS sequence"/>
</dbReference>
<sequence length="70" mass="7178">MAITACRPFGRTAGHTGLGGLLAAWIVGRATTTSGRGVSFGVDCLLSGATSKLASSSHHQPQRNLHLSMT</sequence>
<name>A0A3S5A827_9PLAT</name>
<gene>
    <name evidence="1" type="ORF">PXEA_LOCUS15880</name>
</gene>
<evidence type="ECO:0000313" key="2">
    <source>
        <dbReference type="Proteomes" id="UP000784294"/>
    </source>
</evidence>
<keyword evidence="2" id="KW-1185">Reference proteome</keyword>
<reference evidence="1" key="1">
    <citation type="submission" date="2018-11" db="EMBL/GenBank/DDBJ databases">
        <authorList>
            <consortium name="Pathogen Informatics"/>
        </authorList>
    </citation>
    <scope>NUCLEOTIDE SEQUENCE</scope>
</reference>
<protein>
    <submittedName>
        <fullName evidence="1">Uncharacterized protein</fullName>
    </submittedName>
</protein>
<dbReference type="AlphaFoldDB" id="A0A3S5A827"/>
<accession>A0A3S5A827</accession>
<evidence type="ECO:0000313" key="1">
    <source>
        <dbReference type="EMBL" id="VEL22440.1"/>
    </source>
</evidence>
<proteinExistence type="predicted"/>
<organism evidence="1 2">
    <name type="scientific">Protopolystoma xenopodis</name>
    <dbReference type="NCBI Taxonomy" id="117903"/>
    <lineage>
        <taxon>Eukaryota</taxon>
        <taxon>Metazoa</taxon>
        <taxon>Spiralia</taxon>
        <taxon>Lophotrochozoa</taxon>
        <taxon>Platyhelminthes</taxon>
        <taxon>Monogenea</taxon>
        <taxon>Polyopisthocotylea</taxon>
        <taxon>Polystomatidea</taxon>
        <taxon>Polystomatidae</taxon>
        <taxon>Protopolystoma</taxon>
    </lineage>
</organism>
<comment type="caution">
    <text evidence="1">The sequence shown here is derived from an EMBL/GenBank/DDBJ whole genome shotgun (WGS) entry which is preliminary data.</text>
</comment>
<dbReference type="EMBL" id="CAAALY010056430">
    <property type="protein sequence ID" value="VEL22440.1"/>
    <property type="molecule type" value="Genomic_DNA"/>
</dbReference>